<keyword evidence="7" id="KW-0805">Transcription regulation</keyword>
<keyword evidence="12" id="KW-0325">Glycoprotein</keyword>
<evidence type="ECO:0000256" key="4">
    <source>
        <dbReference type="ARBA" id="ARBA00022824"/>
    </source>
</evidence>
<evidence type="ECO:0000256" key="7">
    <source>
        <dbReference type="ARBA" id="ARBA00023015"/>
    </source>
</evidence>
<evidence type="ECO:0000256" key="8">
    <source>
        <dbReference type="ARBA" id="ARBA00023125"/>
    </source>
</evidence>
<dbReference type="FunFam" id="1.20.5.170:FF:000042">
    <property type="entry name" value="Cyclic AMP-responsive element-binding protein 3-like protein 3"/>
    <property type="match status" value="1"/>
</dbReference>
<evidence type="ECO:0000256" key="15">
    <source>
        <dbReference type="SAM" id="Coils"/>
    </source>
</evidence>
<proteinExistence type="inferred from homology"/>
<keyword evidence="9" id="KW-0472">Membrane</keyword>
<dbReference type="GO" id="GO:0000978">
    <property type="term" value="F:RNA polymerase II cis-regulatory region sequence-specific DNA binding"/>
    <property type="evidence" value="ECO:0000318"/>
    <property type="project" value="GO_Central"/>
</dbReference>
<gene>
    <name evidence="18" type="primary">CREB3L3</name>
</gene>
<keyword evidence="10" id="KW-0010">Activator</keyword>
<comment type="similarity">
    <text evidence="2">Belongs to the bZIP family. ATF subfamily.</text>
</comment>
<keyword evidence="3" id="KW-0812">Transmembrane</keyword>
<evidence type="ECO:0000256" key="1">
    <source>
        <dbReference type="ARBA" id="ARBA00004648"/>
    </source>
</evidence>
<dbReference type="GeneTree" id="ENSGT00940000159261"/>
<dbReference type="PROSITE" id="PS50217">
    <property type="entry name" value="BZIP"/>
    <property type="match status" value="1"/>
</dbReference>
<dbReference type="STRING" id="13616.ENSMODP00000000973"/>
<comment type="subcellular location">
    <subcellularLocation>
        <location evidence="1">Endoplasmic reticulum membrane</location>
        <topology evidence="1">Single-pass type II membrane protein</topology>
    </subcellularLocation>
</comment>
<evidence type="ECO:0000313" key="18">
    <source>
        <dbReference type="Ensembl" id="ENSMODP00000000973.3"/>
    </source>
</evidence>
<evidence type="ECO:0000256" key="16">
    <source>
        <dbReference type="SAM" id="MobiDB-lite"/>
    </source>
</evidence>
<dbReference type="GO" id="GO:0046982">
    <property type="term" value="F:protein heterodimerization activity"/>
    <property type="evidence" value="ECO:0007669"/>
    <property type="project" value="Ensembl"/>
</dbReference>
<name>F6S9D9_MONDO</name>
<evidence type="ECO:0000259" key="17">
    <source>
        <dbReference type="PROSITE" id="PS50217"/>
    </source>
</evidence>
<reference evidence="18" key="3">
    <citation type="submission" date="2025-09" db="UniProtKB">
        <authorList>
            <consortium name="Ensembl"/>
        </authorList>
    </citation>
    <scope>IDENTIFICATION</scope>
</reference>
<accession>F6S9D9</accession>
<evidence type="ECO:0000256" key="9">
    <source>
        <dbReference type="ARBA" id="ARBA00023136"/>
    </source>
</evidence>
<dbReference type="InterPro" id="IPR046347">
    <property type="entry name" value="bZIP_sf"/>
</dbReference>
<dbReference type="PROSITE" id="PS00036">
    <property type="entry name" value="BZIP_BASIC"/>
    <property type="match status" value="1"/>
</dbReference>
<evidence type="ECO:0000313" key="19">
    <source>
        <dbReference type="Proteomes" id="UP000002280"/>
    </source>
</evidence>
<dbReference type="GO" id="GO:0005789">
    <property type="term" value="C:endoplasmic reticulum membrane"/>
    <property type="evidence" value="ECO:0007669"/>
    <property type="project" value="UniProtKB-SubCell"/>
</dbReference>
<dbReference type="Pfam" id="PF00170">
    <property type="entry name" value="bZIP_1"/>
    <property type="match status" value="1"/>
</dbReference>
<dbReference type="GO" id="GO:0042803">
    <property type="term" value="F:protein homodimerization activity"/>
    <property type="evidence" value="ECO:0007669"/>
    <property type="project" value="Ensembl"/>
</dbReference>
<keyword evidence="11" id="KW-0804">Transcription</keyword>
<keyword evidence="14" id="KW-0539">Nucleus</keyword>
<dbReference type="GO" id="GO:0001228">
    <property type="term" value="F:DNA-binding transcription activator activity, RNA polymerase II-specific"/>
    <property type="evidence" value="ECO:0007669"/>
    <property type="project" value="Ensembl"/>
</dbReference>
<dbReference type="PANTHER" id="PTHR45996">
    <property type="entry name" value="AGAP001464-PB"/>
    <property type="match status" value="1"/>
</dbReference>
<keyword evidence="15" id="KW-0175">Coiled coil</keyword>
<keyword evidence="6" id="KW-1133">Transmembrane helix</keyword>
<dbReference type="HOGENOM" id="CLU_047257_1_0_1"/>
<keyword evidence="5" id="KW-0735">Signal-anchor</keyword>
<feature type="region of interest" description="Disordered" evidence="16">
    <location>
        <begin position="116"/>
        <end position="190"/>
    </location>
</feature>
<dbReference type="Bgee" id="ENSMODG00000000817">
    <property type="expression patterns" value="Expressed in adult mammalian kidney and 16 other cell types or tissues"/>
</dbReference>
<dbReference type="InterPro" id="IPR004827">
    <property type="entry name" value="bZIP"/>
</dbReference>
<keyword evidence="19" id="KW-1185">Reference proteome</keyword>
<dbReference type="GO" id="GO:0006357">
    <property type="term" value="P:regulation of transcription by RNA polymerase II"/>
    <property type="evidence" value="ECO:0000318"/>
    <property type="project" value="GO_Central"/>
</dbReference>
<evidence type="ECO:0000256" key="13">
    <source>
        <dbReference type="ARBA" id="ARBA00023230"/>
    </source>
</evidence>
<dbReference type="OMA" id="DSHFFGT"/>
<evidence type="ECO:0000256" key="2">
    <source>
        <dbReference type="ARBA" id="ARBA00009050"/>
    </source>
</evidence>
<dbReference type="GO" id="GO:0005634">
    <property type="term" value="C:nucleus"/>
    <property type="evidence" value="ECO:0000318"/>
    <property type="project" value="GO_Central"/>
</dbReference>
<reference evidence="18 19" key="1">
    <citation type="journal article" date="2007" name="Nature">
        <title>Genome of the marsupial Monodelphis domestica reveals innovation in non-coding sequences.</title>
        <authorList>
            <person name="Mikkelsen T.S."/>
            <person name="Wakefield M.J."/>
            <person name="Aken B."/>
            <person name="Amemiya C.T."/>
            <person name="Chang J.L."/>
            <person name="Duke S."/>
            <person name="Garber M."/>
            <person name="Gentles A.J."/>
            <person name="Goodstadt L."/>
            <person name="Heger A."/>
            <person name="Jurka J."/>
            <person name="Kamal M."/>
            <person name="Mauceli E."/>
            <person name="Searle S.M."/>
            <person name="Sharpe T."/>
            <person name="Baker M.L."/>
            <person name="Batzer M.A."/>
            <person name="Benos P.V."/>
            <person name="Belov K."/>
            <person name="Clamp M."/>
            <person name="Cook A."/>
            <person name="Cuff J."/>
            <person name="Das R."/>
            <person name="Davidow L."/>
            <person name="Deakin J.E."/>
            <person name="Fazzari M.J."/>
            <person name="Glass J.L."/>
            <person name="Grabherr M."/>
            <person name="Greally J.M."/>
            <person name="Gu W."/>
            <person name="Hore T.A."/>
            <person name="Huttley G.A."/>
            <person name="Kleber M."/>
            <person name="Jirtle R.L."/>
            <person name="Koina E."/>
            <person name="Lee J.T."/>
            <person name="Mahony S."/>
            <person name="Marra M.A."/>
            <person name="Miller R.D."/>
            <person name="Nicholls R.D."/>
            <person name="Oda M."/>
            <person name="Papenfuss A.T."/>
            <person name="Parra Z.E."/>
            <person name="Pollock D.D."/>
            <person name="Ray D.A."/>
            <person name="Schein J.E."/>
            <person name="Speed T.P."/>
            <person name="Thompson K."/>
            <person name="VandeBerg J.L."/>
            <person name="Wade C.M."/>
            <person name="Walker J.A."/>
            <person name="Waters P.D."/>
            <person name="Webber C."/>
            <person name="Weidman J.R."/>
            <person name="Xie X."/>
            <person name="Zody M.C."/>
            <person name="Baldwin J."/>
            <person name="Abdouelleil A."/>
            <person name="Abdulkadir J."/>
            <person name="Abebe A."/>
            <person name="Abera B."/>
            <person name="Abreu J."/>
            <person name="Acer S.C."/>
            <person name="Aftuck L."/>
            <person name="Alexander A."/>
            <person name="An P."/>
            <person name="Anderson E."/>
            <person name="Anderson S."/>
            <person name="Arachi H."/>
            <person name="Azer M."/>
            <person name="Bachantsang P."/>
            <person name="Barry A."/>
            <person name="Bayul T."/>
            <person name="Berlin A."/>
            <person name="Bessette D."/>
            <person name="Bloom T."/>
            <person name="Bloom T."/>
            <person name="Boguslavskiy L."/>
            <person name="Bonnet C."/>
            <person name="Boukhgalter B."/>
            <person name="Bourzgui I."/>
            <person name="Brown A."/>
            <person name="Cahill P."/>
            <person name="Channer S."/>
            <person name="Cheshatsang Y."/>
            <person name="Chuda L."/>
            <person name="Citroen M."/>
            <person name="Collymore A."/>
            <person name="Cooke P."/>
            <person name="Costello M."/>
            <person name="D'Aco K."/>
            <person name="Daza R."/>
            <person name="De Haan G."/>
            <person name="DeGray S."/>
            <person name="DeMaso C."/>
            <person name="Dhargay N."/>
            <person name="Dooley K."/>
            <person name="Dooley E."/>
            <person name="Doricent M."/>
            <person name="Dorje P."/>
            <person name="Dorjee K."/>
            <person name="Dupes A."/>
            <person name="Elong R."/>
            <person name="Falk J."/>
            <person name="Farina A."/>
            <person name="Faro S."/>
            <person name="Ferguson D."/>
            <person name="Fisher S."/>
            <person name="Foley C.D."/>
            <person name="Franke A."/>
            <person name="Friedrich D."/>
            <person name="Gadbois L."/>
            <person name="Gearin G."/>
            <person name="Gearin C.R."/>
            <person name="Giannoukos G."/>
            <person name="Goode T."/>
            <person name="Graham J."/>
            <person name="Grandbois E."/>
            <person name="Grewal S."/>
            <person name="Gyaltsen K."/>
            <person name="Hafez N."/>
            <person name="Hagos B."/>
            <person name="Hall J."/>
            <person name="Henson C."/>
            <person name="Hollinger A."/>
            <person name="Honan T."/>
            <person name="Huard M.D."/>
            <person name="Hughes L."/>
            <person name="Hurhula B."/>
            <person name="Husby M.E."/>
            <person name="Kamat A."/>
            <person name="Kanga B."/>
            <person name="Kashin S."/>
            <person name="Khazanovich D."/>
            <person name="Kisner P."/>
            <person name="Lance K."/>
            <person name="Lara M."/>
            <person name="Lee W."/>
            <person name="Lennon N."/>
            <person name="Letendre F."/>
            <person name="LeVine R."/>
            <person name="Lipovsky A."/>
            <person name="Liu X."/>
            <person name="Liu J."/>
            <person name="Liu S."/>
            <person name="Lokyitsang T."/>
            <person name="Lokyitsang Y."/>
            <person name="Lubonja R."/>
            <person name="Lui A."/>
            <person name="MacDonald P."/>
            <person name="Magnisalis V."/>
            <person name="Maru K."/>
            <person name="Matthews C."/>
            <person name="McCusker W."/>
            <person name="McDonough S."/>
            <person name="Mehta T."/>
            <person name="Meldrim J."/>
            <person name="Meneus L."/>
            <person name="Mihai O."/>
            <person name="Mihalev A."/>
            <person name="Mihova T."/>
            <person name="Mittelman R."/>
            <person name="Mlenga V."/>
            <person name="Montmayeur A."/>
            <person name="Mulrain L."/>
            <person name="Navidi A."/>
            <person name="Naylor J."/>
            <person name="Negash T."/>
            <person name="Nguyen T."/>
            <person name="Nguyen N."/>
            <person name="Nicol R."/>
            <person name="Norbu C."/>
            <person name="Norbu N."/>
            <person name="Novod N."/>
            <person name="O'Neill B."/>
            <person name="Osman S."/>
            <person name="Markiewicz E."/>
            <person name="Oyono O.L."/>
            <person name="Patti C."/>
            <person name="Phunkhang P."/>
            <person name="Pierre F."/>
            <person name="Priest M."/>
            <person name="Raghuraman S."/>
            <person name="Rege F."/>
            <person name="Reyes R."/>
            <person name="Rise C."/>
            <person name="Rogov P."/>
            <person name="Ross K."/>
            <person name="Ryan E."/>
            <person name="Settipalli S."/>
            <person name="Shea T."/>
            <person name="Sherpa N."/>
            <person name="Shi L."/>
            <person name="Shih D."/>
            <person name="Sparrow T."/>
            <person name="Spaulding J."/>
            <person name="Stalker J."/>
            <person name="Stange-Thomann N."/>
            <person name="Stavropoulos S."/>
            <person name="Stone C."/>
            <person name="Strader C."/>
            <person name="Tesfaye S."/>
            <person name="Thomson T."/>
            <person name="Thoulutsang Y."/>
            <person name="Thoulutsang D."/>
            <person name="Topham K."/>
            <person name="Topping I."/>
            <person name="Tsamla T."/>
            <person name="Vassiliev H."/>
            <person name="Vo A."/>
            <person name="Wangchuk T."/>
            <person name="Wangdi T."/>
            <person name="Weiand M."/>
            <person name="Wilkinson J."/>
            <person name="Wilson A."/>
            <person name="Yadav S."/>
            <person name="Young G."/>
            <person name="Yu Q."/>
            <person name="Zembek L."/>
            <person name="Zhong D."/>
            <person name="Zimmer A."/>
            <person name="Zwirko Z."/>
            <person name="Jaffe D.B."/>
            <person name="Alvarez P."/>
            <person name="Brockman W."/>
            <person name="Butler J."/>
            <person name="Chin C."/>
            <person name="Gnerre S."/>
            <person name="MacCallum I."/>
            <person name="Graves J.A."/>
            <person name="Ponting C.P."/>
            <person name="Breen M."/>
            <person name="Samollow P.B."/>
            <person name="Lander E.S."/>
            <person name="Lindblad-Toh K."/>
        </authorList>
    </citation>
    <scope>NUCLEOTIDE SEQUENCE [LARGE SCALE GENOMIC DNA]</scope>
</reference>
<dbReference type="Ensembl" id="ENSMODT00000000992.3">
    <property type="protein sequence ID" value="ENSMODP00000000973.3"/>
    <property type="gene ID" value="ENSMODG00000000817.3"/>
</dbReference>
<dbReference type="SUPFAM" id="SSF57959">
    <property type="entry name" value="Leucine zipper domain"/>
    <property type="match status" value="1"/>
</dbReference>
<keyword evidence="8" id="KW-0238">DNA-binding</keyword>
<dbReference type="AlphaFoldDB" id="F6S9D9"/>
<dbReference type="GO" id="GO:0006986">
    <property type="term" value="P:response to unfolded protein"/>
    <property type="evidence" value="ECO:0007669"/>
    <property type="project" value="UniProtKB-KW"/>
</dbReference>
<dbReference type="FunCoup" id="F6S9D9">
    <property type="interactions" value="429"/>
</dbReference>
<dbReference type="Proteomes" id="UP000002280">
    <property type="component" value="Chromosome 3"/>
</dbReference>
<evidence type="ECO:0000256" key="6">
    <source>
        <dbReference type="ARBA" id="ARBA00022989"/>
    </source>
</evidence>
<dbReference type="InParanoid" id="F6S9D9"/>
<organism evidence="18 19">
    <name type="scientific">Monodelphis domestica</name>
    <name type="common">Gray short-tailed opossum</name>
    <dbReference type="NCBI Taxonomy" id="13616"/>
    <lineage>
        <taxon>Eukaryota</taxon>
        <taxon>Metazoa</taxon>
        <taxon>Chordata</taxon>
        <taxon>Craniata</taxon>
        <taxon>Vertebrata</taxon>
        <taxon>Euteleostomi</taxon>
        <taxon>Mammalia</taxon>
        <taxon>Metatheria</taxon>
        <taxon>Didelphimorphia</taxon>
        <taxon>Didelphidae</taxon>
        <taxon>Monodelphis</taxon>
    </lineage>
</organism>
<dbReference type="GO" id="GO:0000981">
    <property type="term" value="F:DNA-binding transcription factor activity, RNA polymerase II-specific"/>
    <property type="evidence" value="ECO:0000318"/>
    <property type="project" value="GO_Central"/>
</dbReference>
<evidence type="ECO:0000256" key="11">
    <source>
        <dbReference type="ARBA" id="ARBA00023163"/>
    </source>
</evidence>
<dbReference type="eggNOG" id="KOG0709">
    <property type="taxonomic scope" value="Eukaryota"/>
</dbReference>
<dbReference type="PANTHER" id="PTHR45996:SF1">
    <property type="entry name" value="CYCLIC AMP-RESPONSIVE ELEMENT-BINDING PROTEIN 3-LIKE PROTEIN 3"/>
    <property type="match status" value="1"/>
</dbReference>
<evidence type="ECO:0000256" key="3">
    <source>
        <dbReference type="ARBA" id="ARBA00022692"/>
    </source>
</evidence>
<evidence type="ECO:0000256" key="14">
    <source>
        <dbReference type="ARBA" id="ARBA00023242"/>
    </source>
</evidence>
<keyword evidence="4" id="KW-0256">Endoplasmic reticulum</keyword>
<dbReference type="SMART" id="SM00338">
    <property type="entry name" value="BRLZ"/>
    <property type="match status" value="1"/>
</dbReference>
<evidence type="ECO:0000256" key="12">
    <source>
        <dbReference type="ARBA" id="ARBA00023180"/>
    </source>
</evidence>
<feature type="domain" description="BZIP" evidence="17">
    <location>
        <begin position="306"/>
        <end position="369"/>
    </location>
</feature>
<sequence length="508" mass="55182">MAFLGRYCVSPPLPCLFSSPHQSGNVIKLSQLGFGKQLREGIQCLVVQEVAIQNLGKEEETCLEHPLMNGDFASEKFQMASSCPMGSVDSLELLDLLFDPQDGVLWLMELGGSDCAPAKDQQTPPAPEPDKFLNSILGCGDSNPSSPLWSPAASDSGISEDLPSDPQDSPHCFHAGTSPDGHQKASQPSYCHAGHFPGLIGPERPRAQVLESSVSIDLEMWSPGGIFQDSPKLTDSPPSCTLTVKDLLLSSNVDMQQQQQGSPAMQRPSVGHNQELVLTEDEKKLLAKEGISLPTQLPLTKYEERVLKKIRRKIRNKQSAQESRKKKKEYIDGLENRMSECTAENQELQRKVLHLEKQNLSLLEQLKKLQALMVHSTSKSAQTGTCIAVLLLSFALIIFPSISPFAPNKTEAPGDFVPVRVFSRSLHADTASRVFHTSVPGGEELGPRTPSHWSHYPQAAGGPGPRSEVTPGNRTPAEAPEPTSVAILARVEMGHTTAGGLLEAEEEL</sequence>
<keyword evidence="13" id="KW-0834">Unfolded protein response</keyword>
<feature type="coiled-coil region" evidence="15">
    <location>
        <begin position="317"/>
        <end position="372"/>
    </location>
</feature>
<dbReference type="GO" id="GO:0034976">
    <property type="term" value="P:response to endoplasmic reticulum stress"/>
    <property type="evidence" value="ECO:0007669"/>
    <property type="project" value="Ensembl"/>
</dbReference>
<protein>
    <submittedName>
        <fullName evidence="18">cAMP responsive element binding protein 3 like 3</fullName>
    </submittedName>
</protein>
<evidence type="ECO:0000256" key="10">
    <source>
        <dbReference type="ARBA" id="ARBA00023159"/>
    </source>
</evidence>
<dbReference type="Gene3D" id="1.20.5.170">
    <property type="match status" value="1"/>
</dbReference>
<evidence type="ECO:0000256" key="5">
    <source>
        <dbReference type="ARBA" id="ARBA00022968"/>
    </source>
</evidence>
<dbReference type="InterPro" id="IPR051381">
    <property type="entry name" value="CREB_ATF_subfamily"/>
</dbReference>
<feature type="region of interest" description="Disordered" evidence="16">
    <location>
        <begin position="433"/>
        <end position="482"/>
    </location>
</feature>
<reference evidence="18" key="2">
    <citation type="submission" date="2025-08" db="UniProtKB">
        <authorList>
            <consortium name="Ensembl"/>
        </authorList>
    </citation>
    <scope>IDENTIFICATION</scope>
</reference>
<dbReference type="CDD" id="cd14689">
    <property type="entry name" value="bZIP_CREB3"/>
    <property type="match status" value="1"/>
</dbReference>